<dbReference type="PANTHER" id="PTHR22916:SF3">
    <property type="entry name" value="UDP-GLCNAC:BETAGAL BETA-1,3-N-ACETYLGLUCOSAMINYLTRANSFERASE-LIKE PROTEIN 1"/>
    <property type="match status" value="1"/>
</dbReference>
<proteinExistence type="predicted"/>
<evidence type="ECO:0000313" key="2">
    <source>
        <dbReference type="EMBL" id="TWT60160.1"/>
    </source>
</evidence>
<dbReference type="AlphaFoldDB" id="A0A5C5XAY9"/>
<organism evidence="2 3">
    <name type="scientific">Rubinisphaera italica</name>
    <dbReference type="NCBI Taxonomy" id="2527969"/>
    <lineage>
        <taxon>Bacteria</taxon>
        <taxon>Pseudomonadati</taxon>
        <taxon>Planctomycetota</taxon>
        <taxon>Planctomycetia</taxon>
        <taxon>Planctomycetales</taxon>
        <taxon>Planctomycetaceae</taxon>
        <taxon>Rubinisphaera</taxon>
    </lineage>
</organism>
<dbReference type="EC" id="2.4.-.-" evidence="2"/>
<dbReference type="EMBL" id="SJPG01000001">
    <property type="protein sequence ID" value="TWT60160.1"/>
    <property type="molecule type" value="Genomic_DNA"/>
</dbReference>
<dbReference type="InterPro" id="IPR001173">
    <property type="entry name" value="Glyco_trans_2-like"/>
</dbReference>
<evidence type="ECO:0000313" key="3">
    <source>
        <dbReference type="Proteomes" id="UP000316095"/>
    </source>
</evidence>
<dbReference type="Gene3D" id="3.90.550.10">
    <property type="entry name" value="Spore Coat Polysaccharide Biosynthesis Protein SpsA, Chain A"/>
    <property type="match status" value="1"/>
</dbReference>
<keyword evidence="2" id="KW-0328">Glycosyltransferase</keyword>
<dbReference type="OrthoDB" id="9784574at2"/>
<dbReference type="SUPFAM" id="SSF53448">
    <property type="entry name" value="Nucleotide-diphospho-sugar transferases"/>
    <property type="match status" value="1"/>
</dbReference>
<reference evidence="2 3" key="1">
    <citation type="submission" date="2019-02" db="EMBL/GenBank/DDBJ databases">
        <title>Deep-cultivation of Planctomycetes and their phenomic and genomic characterization uncovers novel biology.</title>
        <authorList>
            <person name="Wiegand S."/>
            <person name="Jogler M."/>
            <person name="Boedeker C."/>
            <person name="Pinto D."/>
            <person name="Vollmers J."/>
            <person name="Rivas-Marin E."/>
            <person name="Kohn T."/>
            <person name="Peeters S.H."/>
            <person name="Heuer A."/>
            <person name="Rast P."/>
            <person name="Oberbeckmann S."/>
            <person name="Bunk B."/>
            <person name="Jeske O."/>
            <person name="Meyerdierks A."/>
            <person name="Storesund J.E."/>
            <person name="Kallscheuer N."/>
            <person name="Luecker S."/>
            <person name="Lage O.M."/>
            <person name="Pohl T."/>
            <person name="Merkel B.J."/>
            <person name="Hornburger P."/>
            <person name="Mueller R.-W."/>
            <person name="Bruemmer F."/>
            <person name="Labrenz M."/>
            <person name="Spormann A.M."/>
            <person name="Op Den Camp H."/>
            <person name="Overmann J."/>
            <person name="Amann R."/>
            <person name="Jetten M.S.M."/>
            <person name="Mascher T."/>
            <person name="Medema M.H."/>
            <person name="Devos D.P."/>
            <person name="Kaster A.-K."/>
            <person name="Ovreas L."/>
            <person name="Rohde M."/>
            <person name="Galperin M.Y."/>
            <person name="Jogler C."/>
        </authorList>
    </citation>
    <scope>NUCLEOTIDE SEQUENCE [LARGE SCALE GENOMIC DNA]</scope>
    <source>
        <strain evidence="2 3">Pan54</strain>
    </source>
</reference>
<keyword evidence="3" id="KW-1185">Reference proteome</keyword>
<accession>A0A5C5XAY9</accession>
<dbReference type="Pfam" id="PF00535">
    <property type="entry name" value="Glycos_transf_2"/>
    <property type="match status" value="1"/>
</dbReference>
<gene>
    <name evidence="2" type="primary">tuaG</name>
    <name evidence="2" type="ORF">Pan54_08740</name>
</gene>
<protein>
    <submittedName>
        <fullName evidence="2">Putative teichuronic acid biosynthesis glycosyltransferase TuaG</fullName>
        <ecNumber evidence="2">2.4.-.-</ecNumber>
    </submittedName>
</protein>
<sequence length="468" mass="54435">MSDTPMVSIIMASYNHAEYIAEAIDSVLAQELTDWELFIVDDASTDSTRDVLSEYSDPRIHCHYFSINRQDHPRNYALKQARGQYIAFLNSDDAFLPGKLSKQVDYLESHSEAGAIFTHTRCIDENGEPHQSHPIQRLFEQTNRTRHEWLRWFFEYGNCLCFSSAMIRRSALTESSTAWFDPSFIQMSDFDLWIRICLKYEIWILPEQLTATRVLPAQRNLSADSVSSRNRNALEISSIYQHFLSTPAVEEATGIFPELCDWLPQDTSYWRRYLICNLAAQHMNSGIRREGFQKMQELLSEERAVESLREANPRLMRNFFLSAGSAAIQHQANPTHWVIYLPNKTGSYSEEHAQRYWREFDRQTLCFSFPKPLVDGQIRIDPSDQPVTFKVNGVRLYEQQTGRLIWELLPETTSQITTNPETDWIESDGGWILHSNQPDPNMLLPDMKFQEINGKWLDLELDLRQAVK</sequence>
<dbReference type="RefSeq" id="WP_146502314.1">
    <property type="nucleotide sequence ID" value="NZ_SJPG01000001.1"/>
</dbReference>
<dbReference type="PANTHER" id="PTHR22916">
    <property type="entry name" value="GLYCOSYLTRANSFERASE"/>
    <property type="match status" value="1"/>
</dbReference>
<dbReference type="InterPro" id="IPR029044">
    <property type="entry name" value="Nucleotide-diphossugar_trans"/>
</dbReference>
<dbReference type="Proteomes" id="UP000316095">
    <property type="component" value="Unassembled WGS sequence"/>
</dbReference>
<feature type="domain" description="Glycosyltransferase 2-like" evidence="1">
    <location>
        <begin position="8"/>
        <end position="172"/>
    </location>
</feature>
<evidence type="ECO:0000259" key="1">
    <source>
        <dbReference type="Pfam" id="PF00535"/>
    </source>
</evidence>
<comment type="caution">
    <text evidence="2">The sequence shown here is derived from an EMBL/GenBank/DDBJ whole genome shotgun (WGS) entry which is preliminary data.</text>
</comment>
<dbReference type="GO" id="GO:0016758">
    <property type="term" value="F:hexosyltransferase activity"/>
    <property type="evidence" value="ECO:0007669"/>
    <property type="project" value="UniProtKB-ARBA"/>
</dbReference>
<name>A0A5C5XAY9_9PLAN</name>
<keyword evidence="2" id="KW-0808">Transferase</keyword>